<protein>
    <submittedName>
        <fullName evidence="4">26S proteasome non-ATPase regulatory subunit, putative</fullName>
    </submittedName>
</protein>
<evidence type="ECO:0000313" key="5">
    <source>
        <dbReference type="Proteomes" id="UP000014680"/>
    </source>
</evidence>
<dbReference type="GO" id="GO:0008541">
    <property type="term" value="C:proteasome regulatory particle, lid subcomplex"/>
    <property type="evidence" value="ECO:0007669"/>
    <property type="project" value="TreeGrafter"/>
</dbReference>
<dbReference type="GO" id="GO:0005634">
    <property type="term" value="C:nucleus"/>
    <property type="evidence" value="ECO:0007669"/>
    <property type="project" value="UniProtKB-ARBA"/>
</dbReference>
<dbReference type="PANTHER" id="PTHR10855:SF1">
    <property type="entry name" value="26S PROTEASOME NON-ATPASE REGULATORY SUBUNIT 12"/>
    <property type="match status" value="1"/>
</dbReference>
<keyword evidence="5" id="KW-1185">Reference proteome</keyword>
<comment type="similarity">
    <text evidence="1">Belongs to the proteasome subunit p55 family.</text>
</comment>
<evidence type="ECO:0000313" key="4">
    <source>
        <dbReference type="EMBL" id="ELP91034.1"/>
    </source>
</evidence>
<accession>A0A0A1U7X5</accession>
<name>A0A0A1U7X5_ENTIV</name>
<dbReference type="InterPro" id="IPR040896">
    <property type="entry name" value="RPN5_C"/>
</dbReference>
<dbReference type="InterPro" id="IPR036390">
    <property type="entry name" value="WH_DNA-bd_sf"/>
</dbReference>
<dbReference type="FunFam" id="1.10.10.10:FF:000070">
    <property type="entry name" value="26S proteasome non-ATPase regulatory subunit 12"/>
    <property type="match status" value="1"/>
</dbReference>
<dbReference type="EMBL" id="KB206479">
    <property type="protein sequence ID" value="ELP91034.1"/>
    <property type="molecule type" value="Genomic_DNA"/>
</dbReference>
<proteinExistence type="inferred from homology"/>
<dbReference type="InterPro" id="IPR054559">
    <property type="entry name" value="PSMD12-CSN4-like_N"/>
</dbReference>
<dbReference type="SMART" id="SM00088">
    <property type="entry name" value="PINT"/>
    <property type="match status" value="1"/>
</dbReference>
<dbReference type="Gene3D" id="1.10.10.10">
    <property type="entry name" value="Winged helix-like DNA-binding domain superfamily/Winged helix DNA-binding domain"/>
    <property type="match status" value="1"/>
</dbReference>
<dbReference type="OMA" id="AENEMFK"/>
<gene>
    <name evidence="4" type="ORF">EIN_267500</name>
</gene>
<reference evidence="4 5" key="1">
    <citation type="submission" date="2012-10" db="EMBL/GenBank/DDBJ databases">
        <authorList>
            <person name="Zafar N."/>
            <person name="Inman J."/>
            <person name="Hall N."/>
            <person name="Lorenzi H."/>
            <person name="Caler E."/>
        </authorList>
    </citation>
    <scope>NUCLEOTIDE SEQUENCE [LARGE SCALE GENOMIC DNA]</scope>
    <source>
        <strain evidence="4 5">IP1</strain>
    </source>
</reference>
<dbReference type="KEGG" id="eiv:EIN_267500"/>
<dbReference type="VEuPathDB" id="AmoebaDB:EIN_267500"/>
<dbReference type="GeneID" id="14889995"/>
<evidence type="ECO:0000256" key="1">
    <source>
        <dbReference type="ARBA" id="ARBA00006397"/>
    </source>
</evidence>
<dbReference type="InterPro" id="IPR036388">
    <property type="entry name" value="WH-like_DNA-bd_sf"/>
</dbReference>
<dbReference type="InterPro" id="IPR000717">
    <property type="entry name" value="PCI_dom"/>
</dbReference>
<evidence type="ECO:0000256" key="2">
    <source>
        <dbReference type="ARBA" id="ARBA00022942"/>
    </source>
</evidence>
<dbReference type="Pfam" id="PF22241">
    <property type="entry name" value="PSMD12-CSN4_N"/>
    <property type="match status" value="1"/>
</dbReference>
<dbReference type="Proteomes" id="UP000014680">
    <property type="component" value="Unassembled WGS sequence"/>
</dbReference>
<evidence type="ECO:0000259" key="3">
    <source>
        <dbReference type="SMART" id="SM00088"/>
    </source>
</evidence>
<dbReference type="Pfam" id="PF01399">
    <property type="entry name" value="PCI"/>
    <property type="match status" value="1"/>
</dbReference>
<dbReference type="AlphaFoldDB" id="A0A0A1U7X5"/>
<dbReference type="RefSeq" id="XP_004257805.1">
    <property type="nucleotide sequence ID" value="XM_004257757.1"/>
</dbReference>
<feature type="domain" description="PCI" evidence="3">
    <location>
        <begin position="343"/>
        <end position="429"/>
    </location>
</feature>
<dbReference type="InterPro" id="IPR040134">
    <property type="entry name" value="PSMD12/CSN4"/>
</dbReference>
<dbReference type="SUPFAM" id="SSF46785">
    <property type="entry name" value="Winged helix' DNA-binding domain"/>
    <property type="match status" value="1"/>
</dbReference>
<dbReference type="GO" id="GO:0005737">
    <property type="term" value="C:cytoplasm"/>
    <property type="evidence" value="ECO:0007669"/>
    <property type="project" value="TreeGrafter"/>
</dbReference>
<organism evidence="4 5">
    <name type="scientific">Entamoeba invadens IP1</name>
    <dbReference type="NCBI Taxonomy" id="370355"/>
    <lineage>
        <taxon>Eukaryota</taxon>
        <taxon>Amoebozoa</taxon>
        <taxon>Evosea</taxon>
        <taxon>Archamoebae</taxon>
        <taxon>Mastigamoebida</taxon>
        <taxon>Entamoebidae</taxon>
        <taxon>Entamoeba</taxon>
    </lineage>
</organism>
<keyword evidence="2 4" id="KW-0647">Proteasome</keyword>
<dbReference type="OrthoDB" id="268763at2759"/>
<dbReference type="PANTHER" id="PTHR10855">
    <property type="entry name" value="26S PROTEASOME NON-ATPASE REGULATORY SUBUNIT 12/COP9 SIGNALOSOME COMPLEX SUBUNIT 4"/>
    <property type="match status" value="1"/>
</dbReference>
<sequence length="451" mass="52567">METEYTIASVDTAKELGLTNYEQSYTELVAIEKFARNSEKMELLNKTVTALMENAWEHSTVETLVNVFHFILTRRAQQKSAIIVVVKKCAEYIQQLKAKGDFVHYEMMSKSVCTETEGKVFVDIERARIVKDYALFLEHNKNLAEATQLMQSMHIETFTSLDKKERMDFLLVQLRISLECDDYLRAMLLSNKVNRTTIQSEGFEELRLEFCRLMVKYYSHEMNYIENCRMMLMCFETLTALKPEVKFEISENEFLRTQKFCIDESVALKLAVMYLICAEFIPEKKDLLTKLKGIRMLENFPVYQGAVEMFLTEEVIDSKRLVGVYVELYKSECAIHMERPVEEIAARLQLQITQHNVRIIAKYYHNITLSRFAELLGVTINELEKQICALVNSKQIFAKIDRPKALVSFVKTKDPKEVLDIWSEDIQQLLTLVNDTCFLIETEKMVHQGNN</sequence>
<dbReference type="Pfam" id="PF18098">
    <property type="entry name" value="RPN5_C"/>
    <property type="match status" value="1"/>
</dbReference>